<keyword evidence="1" id="KW-0378">Hydrolase</keyword>
<accession>A0A843WLY6</accession>
<comment type="caution">
    <text evidence="2">The sequence shown here is derived from an EMBL/GenBank/DDBJ whole genome shotgun (WGS) entry which is preliminary data.</text>
</comment>
<dbReference type="GO" id="GO:0016790">
    <property type="term" value="F:thiolester hydrolase activity"/>
    <property type="evidence" value="ECO:0007669"/>
    <property type="project" value="TreeGrafter"/>
</dbReference>
<dbReference type="SUPFAM" id="SSF53474">
    <property type="entry name" value="alpha/beta-Hydrolases"/>
    <property type="match status" value="1"/>
</dbReference>
<organism evidence="2 3">
    <name type="scientific">Colocasia esculenta</name>
    <name type="common">Wild taro</name>
    <name type="synonym">Arum esculentum</name>
    <dbReference type="NCBI Taxonomy" id="4460"/>
    <lineage>
        <taxon>Eukaryota</taxon>
        <taxon>Viridiplantae</taxon>
        <taxon>Streptophyta</taxon>
        <taxon>Embryophyta</taxon>
        <taxon>Tracheophyta</taxon>
        <taxon>Spermatophyta</taxon>
        <taxon>Magnoliopsida</taxon>
        <taxon>Liliopsida</taxon>
        <taxon>Araceae</taxon>
        <taxon>Aroideae</taxon>
        <taxon>Colocasieae</taxon>
        <taxon>Colocasia</taxon>
    </lineage>
</organism>
<dbReference type="Pfam" id="PF02089">
    <property type="entry name" value="Palm_thioest"/>
    <property type="match status" value="1"/>
</dbReference>
<proteinExistence type="predicted"/>
<evidence type="ECO:0000313" key="3">
    <source>
        <dbReference type="Proteomes" id="UP000652761"/>
    </source>
</evidence>
<evidence type="ECO:0000256" key="1">
    <source>
        <dbReference type="ARBA" id="ARBA00022801"/>
    </source>
</evidence>
<dbReference type="Gene3D" id="3.40.50.1820">
    <property type="entry name" value="alpha/beta hydrolase"/>
    <property type="match status" value="1"/>
</dbReference>
<dbReference type="Proteomes" id="UP000652761">
    <property type="component" value="Unassembled WGS sequence"/>
</dbReference>
<dbReference type="PANTHER" id="PTHR11247">
    <property type="entry name" value="PALMITOYL-PROTEIN THIOESTERASE/DOLICHYLDIPHOSPHATASE 1"/>
    <property type="match status" value="1"/>
</dbReference>
<dbReference type="InterPro" id="IPR029058">
    <property type="entry name" value="AB_hydrolase_fold"/>
</dbReference>
<name>A0A843WLY6_COLES</name>
<keyword evidence="3" id="KW-1185">Reference proteome</keyword>
<dbReference type="AlphaFoldDB" id="A0A843WLY6"/>
<gene>
    <name evidence="2" type="ORF">Taro_037864</name>
</gene>
<dbReference type="OrthoDB" id="10263094at2759"/>
<reference evidence="2" key="1">
    <citation type="submission" date="2017-07" db="EMBL/GenBank/DDBJ databases">
        <title>Taro Niue Genome Assembly and Annotation.</title>
        <authorList>
            <person name="Atibalentja N."/>
            <person name="Keating K."/>
            <person name="Fields C.J."/>
        </authorList>
    </citation>
    <scope>NUCLEOTIDE SEQUENCE</scope>
    <source>
        <strain evidence="2">Niue_2</strain>
        <tissue evidence="2">Leaf</tissue>
    </source>
</reference>
<dbReference type="PANTHER" id="PTHR11247:SF8">
    <property type="entry name" value="PALMITOYL-PROTEIN THIOESTERASE 1"/>
    <property type="match status" value="1"/>
</dbReference>
<protein>
    <submittedName>
        <fullName evidence="2">Uncharacterized protein</fullName>
    </submittedName>
</protein>
<evidence type="ECO:0000313" key="2">
    <source>
        <dbReference type="EMBL" id="MQM05054.1"/>
    </source>
</evidence>
<sequence length="260" mass="29408">MAAIPIPCCFLACISRLSPLIPLGYKKLQARQAQEETLSSKLAGSKSRGEEEETWEIISQSGIICIIVDNLIKSQIYSDYVQAHLAPSGYIKIPTDMDVYLDKCRFLPKLNNERPNERNSTFKERFSSLQTLVLIMFGQDTVLVPRETSWFGYYDDGSFEPVLPPFETALYKEDWIGLKTLNEAGRVKFVNVTGNHLRISLADMRKHIVPYLEDKKSKSIMSSLSLLWAASMDAVRETWLGRLAGLQEISPLLLPSLSDR</sequence>
<dbReference type="EMBL" id="NMUH01003338">
    <property type="protein sequence ID" value="MQM05054.1"/>
    <property type="molecule type" value="Genomic_DNA"/>
</dbReference>